<dbReference type="EMBL" id="VSRR010089022">
    <property type="protein sequence ID" value="MPC91803.1"/>
    <property type="molecule type" value="Genomic_DNA"/>
</dbReference>
<organism evidence="2 3">
    <name type="scientific">Portunus trituberculatus</name>
    <name type="common">Swimming crab</name>
    <name type="synonym">Neptunus trituberculatus</name>
    <dbReference type="NCBI Taxonomy" id="210409"/>
    <lineage>
        <taxon>Eukaryota</taxon>
        <taxon>Metazoa</taxon>
        <taxon>Ecdysozoa</taxon>
        <taxon>Arthropoda</taxon>
        <taxon>Crustacea</taxon>
        <taxon>Multicrustacea</taxon>
        <taxon>Malacostraca</taxon>
        <taxon>Eumalacostraca</taxon>
        <taxon>Eucarida</taxon>
        <taxon>Decapoda</taxon>
        <taxon>Pleocyemata</taxon>
        <taxon>Brachyura</taxon>
        <taxon>Eubrachyura</taxon>
        <taxon>Portunoidea</taxon>
        <taxon>Portunidae</taxon>
        <taxon>Portuninae</taxon>
        <taxon>Portunus</taxon>
    </lineage>
</organism>
<comment type="caution">
    <text evidence="2">The sequence shown here is derived from an EMBL/GenBank/DDBJ whole genome shotgun (WGS) entry which is preliminary data.</text>
</comment>
<keyword evidence="1" id="KW-0732">Signal</keyword>
<sequence length="74" mass="7727">MLCPALITAAVHSPLCSAAVISPLCSSRAGRQVRRPAAVYQHASCISPNSESFFVLGIGSRIRLTGSSCKPDLV</sequence>
<reference evidence="2 3" key="1">
    <citation type="submission" date="2019-05" db="EMBL/GenBank/DDBJ databases">
        <title>Another draft genome of Portunus trituberculatus and its Hox gene families provides insights of decapod evolution.</title>
        <authorList>
            <person name="Jeong J.-H."/>
            <person name="Song I."/>
            <person name="Kim S."/>
            <person name="Choi T."/>
            <person name="Kim D."/>
            <person name="Ryu S."/>
            <person name="Kim W."/>
        </authorList>
    </citation>
    <scope>NUCLEOTIDE SEQUENCE [LARGE SCALE GENOMIC DNA]</scope>
    <source>
        <tissue evidence="2">Muscle</tissue>
    </source>
</reference>
<dbReference type="Proteomes" id="UP000324222">
    <property type="component" value="Unassembled WGS sequence"/>
</dbReference>
<evidence type="ECO:0000256" key="1">
    <source>
        <dbReference type="SAM" id="SignalP"/>
    </source>
</evidence>
<dbReference type="AlphaFoldDB" id="A0A5B7JBP6"/>
<accession>A0A5B7JBP6</accession>
<feature type="chain" id="PRO_5023142626" description="Secreted protein" evidence="1">
    <location>
        <begin position="19"/>
        <end position="74"/>
    </location>
</feature>
<evidence type="ECO:0008006" key="4">
    <source>
        <dbReference type="Google" id="ProtNLM"/>
    </source>
</evidence>
<keyword evidence="3" id="KW-1185">Reference proteome</keyword>
<protein>
    <recommendedName>
        <fullName evidence="4">Secreted protein</fullName>
    </recommendedName>
</protein>
<gene>
    <name evidence="2" type="ORF">E2C01_086863</name>
</gene>
<feature type="signal peptide" evidence="1">
    <location>
        <begin position="1"/>
        <end position="18"/>
    </location>
</feature>
<evidence type="ECO:0000313" key="2">
    <source>
        <dbReference type="EMBL" id="MPC91803.1"/>
    </source>
</evidence>
<proteinExistence type="predicted"/>
<name>A0A5B7JBP6_PORTR</name>
<evidence type="ECO:0000313" key="3">
    <source>
        <dbReference type="Proteomes" id="UP000324222"/>
    </source>
</evidence>